<protein>
    <submittedName>
        <fullName evidence="1">Uncharacterized protein</fullName>
    </submittedName>
</protein>
<dbReference type="GeneID" id="27712737"/>
<name>A0A0D2K342_9EURO</name>
<reference evidence="1 2" key="1">
    <citation type="submission" date="2015-01" db="EMBL/GenBank/DDBJ databases">
        <title>The Genome Sequence of Fonsecaea multimorphosa CBS 102226.</title>
        <authorList>
            <consortium name="The Broad Institute Genomics Platform"/>
            <person name="Cuomo C."/>
            <person name="de Hoog S."/>
            <person name="Gorbushina A."/>
            <person name="Stielow B."/>
            <person name="Teixiera M."/>
            <person name="Abouelleil A."/>
            <person name="Chapman S.B."/>
            <person name="Priest M."/>
            <person name="Young S.K."/>
            <person name="Wortman J."/>
            <person name="Nusbaum C."/>
            <person name="Birren B."/>
        </authorList>
    </citation>
    <scope>NUCLEOTIDE SEQUENCE [LARGE SCALE GENOMIC DNA]</scope>
    <source>
        <strain evidence="1 2">CBS 102226</strain>
    </source>
</reference>
<keyword evidence="2" id="KW-1185">Reference proteome</keyword>
<gene>
    <name evidence="1" type="ORF">Z520_06991</name>
</gene>
<dbReference type="AlphaFoldDB" id="A0A0D2K342"/>
<evidence type="ECO:0000313" key="2">
    <source>
        <dbReference type="Proteomes" id="UP000053411"/>
    </source>
</evidence>
<dbReference type="EMBL" id="KN848074">
    <property type="protein sequence ID" value="KIX97539.1"/>
    <property type="molecule type" value="Genomic_DNA"/>
</dbReference>
<organism evidence="1 2">
    <name type="scientific">Fonsecaea multimorphosa CBS 102226</name>
    <dbReference type="NCBI Taxonomy" id="1442371"/>
    <lineage>
        <taxon>Eukaryota</taxon>
        <taxon>Fungi</taxon>
        <taxon>Dikarya</taxon>
        <taxon>Ascomycota</taxon>
        <taxon>Pezizomycotina</taxon>
        <taxon>Eurotiomycetes</taxon>
        <taxon>Chaetothyriomycetidae</taxon>
        <taxon>Chaetothyriales</taxon>
        <taxon>Herpotrichiellaceae</taxon>
        <taxon>Fonsecaea</taxon>
    </lineage>
</organism>
<proteinExistence type="predicted"/>
<accession>A0A0D2K342</accession>
<dbReference type="Proteomes" id="UP000053411">
    <property type="component" value="Unassembled WGS sequence"/>
</dbReference>
<sequence>MTSLNFSEQLDPRQGHYESHEYLRLIRLYDWHETIPPPKGLMKRRELFAVNTLHESHFNRTTRDTLYEYVKDDTILISRREANGW</sequence>
<evidence type="ECO:0000313" key="1">
    <source>
        <dbReference type="EMBL" id="KIX97539.1"/>
    </source>
</evidence>
<dbReference type="VEuPathDB" id="FungiDB:Z520_06991"/>
<dbReference type="RefSeq" id="XP_016631662.1">
    <property type="nucleotide sequence ID" value="XM_016777491.1"/>
</dbReference>